<dbReference type="PROSITE" id="PS50110">
    <property type="entry name" value="RESPONSE_REGULATORY"/>
    <property type="match status" value="1"/>
</dbReference>
<dbReference type="STRING" id="521013.SAMN04488567_2857"/>
<protein>
    <submittedName>
        <fullName evidence="4">Response regulator receiver domain-containing protein</fullName>
    </submittedName>
</protein>
<keyword evidence="5" id="KW-1185">Reference proteome</keyword>
<dbReference type="InterPro" id="IPR050595">
    <property type="entry name" value="Bact_response_regulator"/>
</dbReference>
<proteinExistence type="predicted"/>
<accession>A0A1G7GNI4</accession>
<dbReference type="PANTHER" id="PTHR44591">
    <property type="entry name" value="STRESS RESPONSE REGULATOR PROTEIN 1"/>
    <property type="match status" value="1"/>
</dbReference>
<evidence type="ECO:0000256" key="1">
    <source>
        <dbReference type="ARBA" id="ARBA00022553"/>
    </source>
</evidence>
<dbReference type="InterPro" id="IPR001789">
    <property type="entry name" value="Sig_transdc_resp-reg_receiver"/>
</dbReference>
<evidence type="ECO:0000313" key="4">
    <source>
        <dbReference type="EMBL" id="SDE89661.1"/>
    </source>
</evidence>
<dbReference type="Gene3D" id="3.40.50.2300">
    <property type="match status" value="1"/>
</dbReference>
<name>A0A1G7GNI4_9RHOB</name>
<dbReference type="InterPro" id="IPR011006">
    <property type="entry name" value="CheY-like_superfamily"/>
</dbReference>
<reference evidence="5" key="1">
    <citation type="submission" date="2016-10" db="EMBL/GenBank/DDBJ databases">
        <authorList>
            <person name="Varghese N."/>
            <person name="Submissions S."/>
        </authorList>
    </citation>
    <scope>NUCLEOTIDE SEQUENCE [LARGE SCALE GENOMIC DNA]</scope>
    <source>
        <strain evidence="5">DSM 21424</strain>
    </source>
</reference>
<evidence type="ECO:0000259" key="3">
    <source>
        <dbReference type="PROSITE" id="PS50110"/>
    </source>
</evidence>
<sequence length="143" mass="16050">MCQSPSDAGKYQRLRVGVQMAVIMLVEDELLIAMDLYEMLEQLGHEVDGPYMTVAQAEDALRSDLPDIALLDAQLRDKEVDEVARRLHEAGVPIVFHSGHVREVEYTKRYPGSRFCPKPASPTDIVKAVNQQLDLSKSRLDVT</sequence>
<dbReference type="SUPFAM" id="SSF52172">
    <property type="entry name" value="CheY-like"/>
    <property type="match status" value="1"/>
</dbReference>
<keyword evidence="1 2" id="KW-0597">Phosphoprotein</keyword>
<dbReference type="Proteomes" id="UP000198922">
    <property type="component" value="Unassembled WGS sequence"/>
</dbReference>
<feature type="domain" description="Response regulatory" evidence="3">
    <location>
        <begin position="22"/>
        <end position="133"/>
    </location>
</feature>
<evidence type="ECO:0000256" key="2">
    <source>
        <dbReference type="PROSITE-ProRule" id="PRU00169"/>
    </source>
</evidence>
<dbReference type="PANTHER" id="PTHR44591:SF3">
    <property type="entry name" value="RESPONSE REGULATORY DOMAIN-CONTAINING PROTEIN"/>
    <property type="match status" value="1"/>
</dbReference>
<dbReference type="Pfam" id="PF00072">
    <property type="entry name" value="Response_reg"/>
    <property type="match status" value="1"/>
</dbReference>
<organism evidence="4 5">
    <name type="scientific">Limimaricola pyoseonensis</name>
    <dbReference type="NCBI Taxonomy" id="521013"/>
    <lineage>
        <taxon>Bacteria</taxon>
        <taxon>Pseudomonadati</taxon>
        <taxon>Pseudomonadota</taxon>
        <taxon>Alphaproteobacteria</taxon>
        <taxon>Rhodobacterales</taxon>
        <taxon>Paracoccaceae</taxon>
        <taxon>Limimaricola</taxon>
    </lineage>
</organism>
<dbReference type="EMBL" id="FNAT01000005">
    <property type="protein sequence ID" value="SDE89661.1"/>
    <property type="molecule type" value="Genomic_DNA"/>
</dbReference>
<dbReference type="GO" id="GO:0000160">
    <property type="term" value="P:phosphorelay signal transduction system"/>
    <property type="evidence" value="ECO:0007669"/>
    <property type="project" value="InterPro"/>
</dbReference>
<dbReference type="AlphaFoldDB" id="A0A1G7GNI4"/>
<dbReference type="SMART" id="SM00448">
    <property type="entry name" value="REC"/>
    <property type="match status" value="1"/>
</dbReference>
<feature type="modified residue" description="4-aspartylphosphate" evidence="2">
    <location>
        <position position="72"/>
    </location>
</feature>
<gene>
    <name evidence="4" type="ORF">SAMN04488567_2857</name>
</gene>
<evidence type="ECO:0000313" key="5">
    <source>
        <dbReference type="Proteomes" id="UP000198922"/>
    </source>
</evidence>